<keyword evidence="2 5" id="KW-0689">Ribosomal protein</keyword>
<dbReference type="PANTHER" id="PTHR10394">
    <property type="entry name" value="40S RIBOSOMAL PROTEIN S8"/>
    <property type="match status" value="1"/>
</dbReference>
<protein>
    <submittedName>
        <fullName evidence="5">40S ribosomal protein S8</fullName>
    </submittedName>
</protein>
<evidence type="ECO:0000256" key="2">
    <source>
        <dbReference type="ARBA" id="ARBA00022980"/>
    </source>
</evidence>
<sequence>MTSERKPVLSIGVEVGAGVEPIKAGAGVGAGAEAGARGDKLLVGFSSSLTAHLTRFLPCDLVRLRLRIGSQSANSLTCFQTGTLELLFPEELSSHQDGYEVEGNLPTLSCPVTSLFEGSEFVVVDAAPFKQWYLQHYGVDIGRKKKTSAAAKKDKEGDAPSEEALDPHIEEQFSSGRLMACISSRPGQCGRADGFLITSNRKHAEEQGKGRKEQEERKERSR</sequence>
<dbReference type="EMBL" id="JAGKQH010000006">
    <property type="protein sequence ID" value="KAG6597650.1"/>
    <property type="molecule type" value="Genomic_DNA"/>
</dbReference>
<reference evidence="5 6" key="1">
    <citation type="journal article" date="2021" name="Hortic Res">
        <title>The domestication of Cucurbita argyrosperma as revealed by the genome of its wild relative.</title>
        <authorList>
            <person name="Barrera-Redondo J."/>
            <person name="Sanchez-de la Vega G."/>
            <person name="Aguirre-Liguori J.A."/>
            <person name="Castellanos-Morales G."/>
            <person name="Gutierrez-Guerrero Y.T."/>
            <person name="Aguirre-Dugua X."/>
            <person name="Aguirre-Planter E."/>
            <person name="Tenaillon M.I."/>
            <person name="Lira-Saade R."/>
            <person name="Eguiarte L.E."/>
        </authorList>
    </citation>
    <scope>NUCLEOTIDE SEQUENCE [LARGE SCALE GENOMIC DNA]</scope>
    <source>
        <strain evidence="5">JBR-2021</strain>
    </source>
</reference>
<dbReference type="InterPro" id="IPR022309">
    <property type="entry name" value="Ribosomal_Se8/biogenesis_NSA2"/>
</dbReference>
<dbReference type="Pfam" id="PF01201">
    <property type="entry name" value="Ribosomal_S8e"/>
    <property type="match status" value="1"/>
</dbReference>
<dbReference type="AlphaFoldDB" id="A0AAV6NGU3"/>
<dbReference type="GO" id="GO:0003735">
    <property type="term" value="F:structural constituent of ribosome"/>
    <property type="evidence" value="ECO:0007669"/>
    <property type="project" value="InterPro"/>
</dbReference>
<dbReference type="GO" id="GO:0006412">
    <property type="term" value="P:translation"/>
    <property type="evidence" value="ECO:0007669"/>
    <property type="project" value="InterPro"/>
</dbReference>
<comment type="similarity">
    <text evidence="1">Belongs to the eukaryotic ribosomal protein eS8 family.</text>
</comment>
<comment type="caution">
    <text evidence="5">The sequence shown here is derived from an EMBL/GenBank/DDBJ whole genome shotgun (WGS) entry which is preliminary data.</text>
</comment>
<dbReference type="Proteomes" id="UP000685013">
    <property type="component" value="Chromosome 6"/>
</dbReference>
<evidence type="ECO:0000313" key="5">
    <source>
        <dbReference type="EMBL" id="KAG6597650.1"/>
    </source>
</evidence>
<evidence type="ECO:0000256" key="4">
    <source>
        <dbReference type="SAM" id="MobiDB-lite"/>
    </source>
</evidence>
<keyword evidence="3" id="KW-0687">Ribonucleoprotein</keyword>
<dbReference type="GO" id="GO:0005840">
    <property type="term" value="C:ribosome"/>
    <property type="evidence" value="ECO:0007669"/>
    <property type="project" value="UniProtKB-KW"/>
</dbReference>
<dbReference type="InterPro" id="IPR001047">
    <property type="entry name" value="Ribosomal_eS8"/>
</dbReference>
<name>A0AAV6NGU3_9ROSI</name>
<dbReference type="GO" id="GO:1990904">
    <property type="term" value="C:ribonucleoprotein complex"/>
    <property type="evidence" value="ECO:0007669"/>
    <property type="project" value="UniProtKB-KW"/>
</dbReference>
<evidence type="ECO:0000256" key="3">
    <source>
        <dbReference type="ARBA" id="ARBA00023274"/>
    </source>
</evidence>
<accession>A0AAV6NGU3</accession>
<gene>
    <name evidence="5" type="primary">RPS8</name>
    <name evidence="5" type="ORF">SDJN03_10830</name>
</gene>
<proteinExistence type="inferred from homology"/>
<organism evidence="5 6">
    <name type="scientific">Cucurbita argyrosperma subsp. sororia</name>
    <dbReference type="NCBI Taxonomy" id="37648"/>
    <lineage>
        <taxon>Eukaryota</taxon>
        <taxon>Viridiplantae</taxon>
        <taxon>Streptophyta</taxon>
        <taxon>Embryophyta</taxon>
        <taxon>Tracheophyta</taxon>
        <taxon>Spermatophyta</taxon>
        <taxon>Magnoliopsida</taxon>
        <taxon>eudicotyledons</taxon>
        <taxon>Gunneridae</taxon>
        <taxon>Pentapetalae</taxon>
        <taxon>rosids</taxon>
        <taxon>fabids</taxon>
        <taxon>Cucurbitales</taxon>
        <taxon>Cucurbitaceae</taxon>
        <taxon>Cucurbiteae</taxon>
        <taxon>Cucurbita</taxon>
    </lineage>
</organism>
<evidence type="ECO:0000313" key="6">
    <source>
        <dbReference type="Proteomes" id="UP000685013"/>
    </source>
</evidence>
<keyword evidence="6" id="KW-1185">Reference proteome</keyword>
<feature type="non-terminal residue" evidence="5">
    <location>
        <position position="1"/>
    </location>
</feature>
<evidence type="ECO:0000256" key="1">
    <source>
        <dbReference type="ARBA" id="ARBA00005257"/>
    </source>
</evidence>
<feature type="region of interest" description="Disordered" evidence="4">
    <location>
        <begin position="192"/>
        <end position="222"/>
    </location>
</feature>
<feature type="compositionally biased region" description="Basic and acidic residues" evidence="4">
    <location>
        <begin position="202"/>
        <end position="222"/>
    </location>
</feature>